<dbReference type="STRING" id="985895.E4ZYY5"/>
<dbReference type="PANTHER" id="PTHR31360">
    <property type="match status" value="1"/>
</dbReference>
<accession>E4ZYY5</accession>
<dbReference type="Pfam" id="PF06884">
    <property type="entry name" value="DUF1264"/>
    <property type="match status" value="2"/>
</dbReference>
<dbReference type="AlphaFoldDB" id="E4ZYY5"/>
<dbReference type="Proteomes" id="UP000002668">
    <property type="component" value="Genome"/>
</dbReference>
<dbReference type="HOGENOM" id="CLU_071931_2_1_1"/>
<gene>
    <name evidence="2" type="ORF">LEMA_P106850.1</name>
</gene>
<dbReference type="PANTHER" id="PTHR31360:SF0">
    <property type="entry name" value="OIL BODY-ASSOCIATED PROTEIN 1B"/>
    <property type="match status" value="1"/>
</dbReference>
<evidence type="ECO:0000256" key="1">
    <source>
        <dbReference type="ARBA" id="ARBA00009740"/>
    </source>
</evidence>
<proteinExistence type="inferred from homology"/>
<dbReference type="OMA" id="CTWQADR"/>
<keyword evidence="3" id="KW-1185">Reference proteome</keyword>
<name>E4ZYY5_LEPMJ</name>
<organism evidence="3">
    <name type="scientific">Leptosphaeria maculans (strain JN3 / isolate v23.1.3 / race Av1-4-5-6-7-8)</name>
    <name type="common">Blackleg fungus</name>
    <name type="synonym">Phoma lingam</name>
    <dbReference type="NCBI Taxonomy" id="985895"/>
    <lineage>
        <taxon>Eukaryota</taxon>
        <taxon>Fungi</taxon>
        <taxon>Dikarya</taxon>
        <taxon>Ascomycota</taxon>
        <taxon>Pezizomycotina</taxon>
        <taxon>Dothideomycetes</taxon>
        <taxon>Pleosporomycetidae</taxon>
        <taxon>Pleosporales</taxon>
        <taxon>Pleosporineae</taxon>
        <taxon>Leptosphaeriaceae</taxon>
        <taxon>Plenodomus</taxon>
        <taxon>Plenodomus lingam/Leptosphaeria maculans species complex</taxon>
    </lineage>
</organism>
<comment type="similarity">
    <text evidence="1">Belongs to the OBAP family.</text>
</comment>
<reference evidence="3" key="1">
    <citation type="journal article" date="2011" name="Nat. Commun.">
        <title>Effector diversification within compartments of the Leptosphaeria maculans genome affected by Repeat-Induced Point mutations.</title>
        <authorList>
            <person name="Rouxel T."/>
            <person name="Grandaubert J."/>
            <person name="Hane J.K."/>
            <person name="Hoede C."/>
            <person name="van de Wouw A.P."/>
            <person name="Couloux A."/>
            <person name="Dominguez V."/>
            <person name="Anthouard V."/>
            <person name="Bally P."/>
            <person name="Bourras S."/>
            <person name="Cozijnsen A.J."/>
            <person name="Ciuffetti L.M."/>
            <person name="Degrave A."/>
            <person name="Dilmaghani A."/>
            <person name="Duret L."/>
            <person name="Fudal I."/>
            <person name="Goodwin S.B."/>
            <person name="Gout L."/>
            <person name="Glaser N."/>
            <person name="Linglin J."/>
            <person name="Kema G.H.J."/>
            <person name="Lapalu N."/>
            <person name="Lawrence C.B."/>
            <person name="May K."/>
            <person name="Meyer M."/>
            <person name="Ollivier B."/>
            <person name="Poulain J."/>
            <person name="Schoch C.L."/>
            <person name="Simon A."/>
            <person name="Spatafora J.W."/>
            <person name="Stachowiak A."/>
            <person name="Turgeon B.G."/>
            <person name="Tyler B.M."/>
            <person name="Vincent D."/>
            <person name="Weissenbach J."/>
            <person name="Amselem J."/>
            <person name="Quesneville H."/>
            <person name="Oliver R.P."/>
            <person name="Wincker P."/>
            <person name="Balesdent M.-H."/>
            <person name="Howlett B.J."/>
        </authorList>
    </citation>
    <scope>NUCLEOTIDE SEQUENCE [LARGE SCALE GENOMIC DNA]</scope>
    <source>
        <strain evidence="3">JN3 / isolate v23.1.3 / race Av1-4-5-6-7-8</strain>
    </source>
</reference>
<sequence>MDAQPITNNTAGAPESTQNKILETGAGMTQNFAPTQRICAHLNAFHAYAHDPKRAPVEANHYCAHLNEDVRQCILYDSAEPGARIIGIGEGFFLVCFSNPYVLLCKGFASSPYNHEYMITPALFSTLPPSEQKLWHTHVFEVKSGMLTMPRPAHIPASVWSVAENKEMEQVIHLYGKIYHLWQTDRGDALPLGEPQLMTSYTAEDQMPGFKERLGERDARFGGDWRERKAAREYIAVPELGGEADATWKEGGAGGGK</sequence>
<dbReference type="VEuPathDB" id="FungiDB:LEMA_P106850.1"/>
<evidence type="ECO:0000313" key="2">
    <source>
        <dbReference type="EMBL" id="CBX96420.1"/>
    </source>
</evidence>
<dbReference type="InParanoid" id="E4ZYY5"/>
<dbReference type="InterPro" id="IPR010686">
    <property type="entry name" value="OBAP-like"/>
</dbReference>
<evidence type="ECO:0008006" key="4">
    <source>
        <dbReference type="Google" id="ProtNLM"/>
    </source>
</evidence>
<protein>
    <recommendedName>
        <fullName evidence="4">DUF1264 domain protein</fullName>
    </recommendedName>
</protein>
<dbReference type="OrthoDB" id="1901244at2759"/>
<dbReference type="eggNOG" id="ENOG502QR3B">
    <property type="taxonomic scope" value="Eukaryota"/>
</dbReference>
<dbReference type="EMBL" id="FP929129">
    <property type="protein sequence ID" value="CBX96420.1"/>
    <property type="molecule type" value="Genomic_DNA"/>
</dbReference>
<evidence type="ECO:0000313" key="3">
    <source>
        <dbReference type="Proteomes" id="UP000002668"/>
    </source>
</evidence>